<evidence type="ECO:0000313" key="1">
    <source>
        <dbReference type="EMBL" id="KDN39524.1"/>
    </source>
</evidence>
<comment type="caution">
    <text evidence="1">The sequence shown here is derived from an EMBL/GenBank/DDBJ whole genome shotgun (WGS) entry which is preliminary data.</text>
</comment>
<protein>
    <submittedName>
        <fullName evidence="1">Uncharacterized protein</fullName>
    </submittedName>
</protein>
<dbReference type="HOGENOM" id="CLU_2943450_0_0_1"/>
<organism evidence="1 2">
    <name type="scientific">Tilletiaria anomala (strain ATCC 24038 / CBS 436.72 / UBC 951)</name>
    <dbReference type="NCBI Taxonomy" id="1037660"/>
    <lineage>
        <taxon>Eukaryota</taxon>
        <taxon>Fungi</taxon>
        <taxon>Dikarya</taxon>
        <taxon>Basidiomycota</taxon>
        <taxon>Ustilaginomycotina</taxon>
        <taxon>Exobasidiomycetes</taxon>
        <taxon>Georgefischeriales</taxon>
        <taxon>Tilletiariaceae</taxon>
        <taxon>Tilletiaria</taxon>
    </lineage>
</organism>
<proteinExistence type="predicted"/>
<sequence length="60" mass="6934">MIYFVHGEALQGTKLDERVAKGTLAGYDCAMMYPVWIISLKQVPRFRYARPSRHRTGPLH</sequence>
<name>A0A066VL80_TILAU</name>
<reference evidence="1 2" key="1">
    <citation type="submission" date="2014-05" db="EMBL/GenBank/DDBJ databases">
        <title>Draft genome sequence of a rare smut relative, Tilletiaria anomala UBC 951.</title>
        <authorList>
            <consortium name="DOE Joint Genome Institute"/>
            <person name="Toome M."/>
            <person name="Kuo A."/>
            <person name="Henrissat B."/>
            <person name="Lipzen A."/>
            <person name="Tritt A."/>
            <person name="Yoshinaga Y."/>
            <person name="Zane M."/>
            <person name="Barry K."/>
            <person name="Grigoriev I.V."/>
            <person name="Spatafora J.W."/>
            <person name="Aimea M.C."/>
        </authorList>
    </citation>
    <scope>NUCLEOTIDE SEQUENCE [LARGE SCALE GENOMIC DNA]</scope>
    <source>
        <strain evidence="1 2">UBC 951</strain>
    </source>
</reference>
<gene>
    <name evidence="1" type="ORF">K437DRAFT_259016</name>
</gene>
<accession>A0A066VL80</accession>
<dbReference type="EMBL" id="JMSN01000103">
    <property type="protein sequence ID" value="KDN39524.1"/>
    <property type="molecule type" value="Genomic_DNA"/>
</dbReference>
<dbReference type="AlphaFoldDB" id="A0A066VL80"/>
<keyword evidence="2" id="KW-1185">Reference proteome</keyword>
<dbReference type="GeneID" id="25265140"/>
<dbReference type="Proteomes" id="UP000027361">
    <property type="component" value="Unassembled WGS sequence"/>
</dbReference>
<evidence type="ECO:0000313" key="2">
    <source>
        <dbReference type="Proteomes" id="UP000027361"/>
    </source>
</evidence>
<dbReference type="RefSeq" id="XP_013241069.1">
    <property type="nucleotide sequence ID" value="XM_013385615.1"/>
</dbReference>
<dbReference type="InParanoid" id="A0A066VL80"/>